<evidence type="ECO:0000256" key="8">
    <source>
        <dbReference type="ARBA" id="ARBA00022741"/>
    </source>
</evidence>
<dbReference type="Gene3D" id="3.30.565.10">
    <property type="entry name" value="Histidine kinase-like ATPase, C-terminal domain"/>
    <property type="match status" value="1"/>
</dbReference>
<dbReference type="InterPro" id="IPR003661">
    <property type="entry name" value="HisK_dim/P_dom"/>
</dbReference>
<evidence type="ECO:0000256" key="6">
    <source>
        <dbReference type="ARBA" id="ARBA00022679"/>
    </source>
</evidence>
<dbReference type="InterPro" id="IPR050398">
    <property type="entry name" value="HssS/ArlS-like"/>
</dbReference>
<evidence type="ECO:0000256" key="12">
    <source>
        <dbReference type="ARBA" id="ARBA00023012"/>
    </source>
</evidence>
<dbReference type="Gene3D" id="1.10.287.130">
    <property type="match status" value="1"/>
</dbReference>
<keyword evidence="11 14" id="KW-1133">Transmembrane helix</keyword>
<evidence type="ECO:0000313" key="17">
    <source>
        <dbReference type="Proteomes" id="UP000595897"/>
    </source>
</evidence>
<comment type="catalytic activity">
    <reaction evidence="1">
        <text>ATP + protein L-histidine = ADP + protein N-phospho-L-histidine.</text>
        <dbReference type="EC" id="2.7.13.3"/>
    </reaction>
</comment>
<dbReference type="SMART" id="SM00388">
    <property type="entry name" value="HisKA"/>
    <property type="match status" value="1"/>
</dbReference>
<dbReference type="InterPro" id="IPR005467">
    <property type="entry name" value="His_kinase_dom"/>
</dbReference>
<dbReference type="RefSeq" id="WP_271712769.1">
    <property type="nucleotide sequence ID" value="NZ_AP024169.1"/>
</dbReference>
<dbReference type="EMBL" id="AP024169">
    <property type="protein sequence ID" value="BCN31664.1"/>
    <property type="molecule type" value="Genomic_DNA"/>
</dbReference>
<proteinExistence type="predicted"/>
<keyword evidence="5" id="KW-0597">Phosphoprotein</keyword>
<keyword evidence="10" id="KW-0067">ATP-binding</keyword>
<accession>A0A7R7EMU8</accession>
<dbReference type="KEGG" id="ahb:bsdtb5_29590"/>
<evidence type="ECO:0000256" key="11">
    <source>
        <dbReference type="ARBA" id="ARBA00022989"/>
    </source>
</evidence>
<dbReference type="PROSITE" id="PS50109">
    <property type="entry name" value="HIS_KIN"/>
    <property type="match status" value="1"/>
</dbReference>
<evidence type="ECO:0000256" key="9">
    <source>
        <dbReference type="ARBA" id="ARBA00022777"/>
    </source>
</evidence>
<feature type="transmembrane region" description="Helical" evidence="14">
    <location>
        <begin position="6"/>
        <end position="25"/>
    </location>
</feature>
<keyword evidence="7 14" id="KW-0812">Transmembrane</keyword>
<dbReference type="EC" id="2.7.13.3" evidence="3"/>
<keyword evidence="8" id="KW-0547">Nucleotide-binding</keyword>
<evidence type="ECO:0000256" key="5">
    <source>
        <dbReference type="ARBA" id="ARBA00022553"/>
    </source>
</evidence>
<dbReference type="CDD" id="cd00075">
    <property type="entry name" value="HATPase"/>
    <property type="match status" value="1"/>
</dbReference>
<dbReference type="PANTHER" id="PTHR45528">
    <property type="entry name" value="SENSOR HISTIDINE KINASE CPXA"/>
    <property type="match status" value="1"/>
</dbReference>
<feature type="domain" description="Histidine kinase" evidence="15">
    <location>
        <begin position="230"/>
        <end position="442"/>
    </location>
</feature>
<dbReference type="InterPro" id="IPR003594">
    <property type="entry name" value="HATPase_dom"/>
</dbReference>
<evidence type="ECO:0000256" key="2">
    <source>
        <dbReference type="ARBA" id="ARBA00004651"/>
    </source>
</evidence>
<evidence type="ECO:0000256" key="14">
    <source>
        <dbReference type="SAM" id="Phobius"/>
    </source>
</evidence>
<comment type="subcellular location">
    <subcellularLocation>
        <location evidence="2">Cell membrane</location>
        <topology evidence="2">Multi-pass membrane protein</topology>
    </subcellularLocation>
</comment>
<keyword evidence="17" id="KW-1185">Reference proteome</keyword>
<dbReference type="InterPro" id="IPR036097">
    <property type="entry name" value="HisK_dim/P_sf"/>
</dbReference>
<evidence type="ECO:0000259" key="15">
    <source>
        <dbReference type="PROSITE" id="PS50109"/>
    </source>
</evidence>
<evidence type="ECO:0000256" key="1">
    <source>
        <dbReference type="ARBA" id="ARBA00000085"/>
    </source>
</evidence>
<keyword evidence="12" id="KW-0902">Two-component regulatory system</keyword>
<evidence type="ECO:0000256" key="4">
    <source>
        <dbReference type="ARBA" id="ARBA00022475"/>
    </source>
</evidence>
<dbReference type="Pfam" id="PF02518">
    <property type="entry name" value="HATPase_c"/>
    <property type="match status" value="1"/>
</dbReference>
<name>A0A7R7EMU8_9FIRM</name>
<reference evidence="16 17" key="1">
    <citation type="submission" date="2020-11" db="EMBL/GenBank/DDBJ databases">
        <title>Draft genome sequencing of a Lachnospiraceae strain isolated from anoxic soil subjected to BSD treatment.</title>
        <authorList>
            <person name="Uek A."/>
            <person name="Tonouchi A."/>
        </authorList>
    </citation>
    <scope>NUCLEOTIDE SEQUENCE [LARGE SCALE GENOMIC DNA]</scope>
    <source>
        <strain evidence="16 17">TB5</strain>
    </source>
</reference>
<keyword evidence="6" id="KW-0808">Transferase</keyword>
<dbReference type="AlphaFoldDB" id="A0A7R7EMU8"/>
<evidence type="ECO:0000256" key="13">
    <source>
        <dbReference type="ARBA" id="ARBA00023136"/>
    </source>
</evidence>
<protein>
    <recommendedName>
        <fullName evidence="3">histidine kinase</fullName>
        <ecNumber evidence="3">2.7.13.3</ecNumber>
    </recommendedName>
</protein>
<evidence type="ECO:0000313" key="16">
    <source>
        <dbReference type="EMBL" id="BCN31664.1"/>
    </source>
</evidence>
<dbReference type="CDD" id="cd00082">
    <property type="entry name" value="HisKA"/>
    <property type="match status" value="1"/>
</dbReference>
<evidence type="ECO:0000256" key="7">
    <source>
        <dbReference type="ARBA" id="ARBA00022692"/>
    </source>
</evidence>
<dbReference type="SUPFAM" id="SSF47384">
    <property type="entry name" value="Homodimeric domain of signal transducing histidine kinase"/>
    <property type="match status" value="1"/>
</dbReference>
<dbReference type="SUPFAM" id="SSF55874">
    <property type="entry name" value="ATPase domain of HSP90 chaperone/DNA topoisomerase II/histidine kinase"/>
    <property type="match status" value="1"/>
</dbReference>
<dbReference type="GO" id="GO:0005524">
    <property type="term" value="F:ATP binding"/>
    <property type="evidence" value="ECO:0007669"/>
    <property type="project" value="UniProtKB-KW"/>
</dbReference>
<keyword evidence="9" id="KW-0418">Kinase</keyword>
<dbReference type="PANTHER" id="PTHR45528:SF1">
    <property type="entry name" value="SENSOR HISTIDINE KINASE CPXA"/>
    <property type="match status" value="1"/>
</dbReference>
<dbReference type="GO" id="GO:0005886">
    <property type="term" value="C:plasma membrane"/>
    <property type="evidence" value="ECO:0007669"/>
    <property type="project" value="UniProtKB-SubCell"/>
</dbReference>
<evidence type="ECO:0000256" key="3">
    <source>
        <dbReference type="ARBA" id="ARBA00012438"/>
    </source>
</evidence>
<keyword evidence="4" id="KW-1003">Cell membrane</keyword>
<dbReference type="GO" id="GO:0000155">
    <property type="term" value="F:phosphorelay sensor kinase activity"/>
    <property type="evidence" value="ECO:0007669"/>
    <property type="project" value="InterPro"/>
</dbReference>
<sequence>MKKYKIIIALFTGLYLILAVTLYITMNHFADKQNNEYRVEISRLSREIMNSEVLNDGNNDSKDNDIMVIDANSYSDTIDIFNIFRVTYLSVGTDDSNIITEFYSSRNKYQMEIVPVIKENHVVGYLRFDYKKDIDVSSFCRLSQGFLLLIYLLTVSILIYTDQKIIRPFHQLSNMPYELSKGNLNDGIKESKNRYFGRFIWGIGMLRDALESHKNKELKLARDKKMILLSISHDIKTPLNAINLYAKALEQGLYDTEEEKAEAVVKIQEKTKEINEFVKDIMISTTEDVISIEVNNSEYYLTELMNKIAAGYSERCKLNQMEFAIGSYENTLLKGDIERMYEAAGNLIENAFKYGDGKRLSITFTEEDYCALIHIFNSGIPVGDGELSHLFDSFYRGSNTEGKAGNGLGLYICSEIMKKMNGDIFARKCMDGMEFILVCPMS</sequence>
<dbReference type="Proteomes" id="UP000595897">
    <property type="component" value="Chromosome"/>
</dbReference>
<evidence type="ECO:0000256" key="10">
    <source>
        <dbReference type="ARBA" id="ARBA00022840"/>
    </source>
</evidence>
<dbReference type="InterPro" id="IPR036890">
    <property type="entry name" value="HATPase_C_sf"/>
</dbReference>
<keyword evidence="13 14" id="KW-0472">Membrane</keyword>
<dbReference type="SMART" id="SM00387">
    <property type="entry name" value="HATPase_c"/>
    <property type="match status" value="1"/>
</dbReference>
<gene>
    <name evidence="16" type="ORF">bsdtb5_29590</name>
</gene>
<dbReference type="Pfam" id="PF00512">
    <property type="entry name" value="HisKA"/>
    <property type="match status" value="1"/>
</dbReference>
<organism evidence="16 17">
    <name type="scientific">Anaeromicropila herbilytica</name>
    <dbReference type="NCBI Taxonomy" id="2785025"/>
    <lineage>
        <taxon>Bacteria</taxon>
        <taxon>Bacillati</taxon>
        <taxon>Bacillota</taxon>
        <taxon>Clostridia</taxon>
        <taxon>Lachnospirales</taxon>
        <taxon>Lachnospiraceae</taxon>
        <taxon>Anaeromicropila</taxon>
    </lineage>
</organism>